<protein>
    <submittedName>
        <fullName evidence="1">Uncharacterized protein</fullName>
    </submittedName>
</protein>
<evidence type="ECO:0000313" key="2">
    <source>
        <dbReference type="Proteomes" id="UP001281761"/>
    </source>
</evidence>
<organism evidence="1 2">
    <name type="scientific">Blattamonas nauphoetae</name>
    <dbReference type="NCBI Taxonomy" id="2049346"/>
    <lineage>
        <taxon>Eukaryota</taxon>
        <taxon>Metamonada</taxon>
        <taxon>Preaxostyla</taxon>
        <taxon>Oxymonadida</taxon>
        <taxon>Blattamonas</taxon>
    </lineage>
</organism>
<evidence type="ECO:0000313" key="1">
    <source>
        <dbReference type="EMBL" id="KAK2954745.1"/>
    </source>
</evidence>
<dbReference type="EMBL" id="JARBJD010000074">
    <property type="protein sequence ID" value="KAK2954745.1"/>
    <property type="molecule type" value="Genomic_DNA"/>
</dbReference>
<keyword evidence="2" id="KW-1185">Reference proteome</keyword>
<dbReference type="Proteomes" id="UP001281761">
    <property type="component" value="Unassembled WGS sequence"/>
</dbReference>
<accession>A0ABQ9XTE0</accession>
<gene>
    <name evidence="1" type="ORF">BLNAU_10230</name>
</gene>
<name>A0ABQ9XTE0_9EUKA</name>
<sequence length="417" mass="48749">MMTTANRLFSHSIPKRTQHSQHLASLDLDDLIVLRPVSDFTPKSESGTQNKTQQIKWNCEFVETNDSIRHAWISWNSNLMSPLENHTHQMITETQLELKPDQMNHLIRPIEIAFKEFQIQNGRVSVELSICSHSQSNHHFVLGILPQVKTSGRGIEESIQILLGMLSMVFQRKTIDQKRDYQKREPLKDEDSTEKIGNIKRKLLCAMMPELFDRRSAFSLHRRGKARRHKQEKTRRGKEDNMNLTFLRSTKRLFGVNHGGGSTIQVTTPRLFHRSVRDLSLTKTLDDFERGRIMESLFFSPSPILSGKGLRLLLFGQKGKRDMQRQKVDLMNEKERGVIEHHTPLTYIESGAESRIRKRQLVQMKNWKGPRRHRKTTNRKSFDWQRIQRSQTTTEQEDDGKGSTFVQIRFAMKRTRV</sequence>
<comment type="caution">
    <text evidence="1">The sequence shown here is derived from an EMBL/GenBank/DDBJ whole genome shotgun (WGS) entry which is preliminary data.</text>
</comment>
<reference evidence="1 2" key="1">
    <citation type="journal article" date="2022" name="bioRxiv">
        <title>Genomics of Preaxostyla Flagellates Illuminates Evolutionary Transitions and the Path Towards Mitochondrial Loss.</title>
        <authorList>
            <person name="Novak L.V.F."/>
            <person name="Treitli S.C."/>
            <person name="Pyrih J."/>
            <person name="Halakuc P."/>
            <person name="Pipaliya S.V."/>
            <person name="Vacek V."/>
            <person name="Brzon O."/>
            <person name="Soukal P."/>
            <person name="Eme L."/>
            <person name="Dacks J.B."/>
            <person name="Karnkowska A."/>
            <person name="Elias M."/>
            <person name="Hampl V."/>
        </authorList>
    </citation>
    <scope>NUCLEOTIDE SEQUENCE [LARGE SCALE GENOMIC DNA]</scope>
    <source>
        <strain evidence="1">NAU3</strain>
        <tissue evidence="1">Gut</tissue>
    </source>
</reference>
<proteinExistence type="predicted"/>